<dbReference type="InterPro" id="IPR036412">
    <property type="entry name" value="HAD-like_sf"/>
</dbReference>
<dbReference type="SUPFAM" id="SSF56784">
    <property type="entry name" value="HAD-like"/>
    <property type="match status" value="1"/>
</dbReference>
<dbReference type="Pfam" id="PF00702">
    <property type="entry name" value="Hydrolase"/>
    <property type="match status" value="1"/>
</dbReference>
<dbReference type="CDD" id="cd02603">
    <property type="entry name" value="HAD_sEH-N_like"/>
    <property type="match status" value="1"/>
</dbReference>
<dbReference type="SFLD" id="SFLDG01129">
    <property type="entry name" value="C1.5:_HAD__Beta-PGM__Phosphata"/>
    <property type="match status" value="1"/>
</dbReference>
<dbReference type="InterPro" id="IPR023214">
    <property type="entry name" value="HAD_sf"/>
</dbReference>
<dbReference type="KEGG" id="mgik:GO620_003880"/>
<protein>
    <submittedName>
        <fullName evidence="1">HAD family phosphatase</fullName>
    </submittedName>
</protein>
<dbReference type="AlphaFoldDB" id="A0A6I4I6G1"/>
<name>A0A6I4I6G1_9SPHI</name>
<dbReference type="Proteomes" id="UP000429232">
    <property type="component" value="Chromosome"/>
</dbReference>
<evidence type="ECO:0000313" key="2">
    <source>
        <dbReference type="Proteomes" id="UP000429232"/>
    </source>
</evidence>
<dbReference type="EMBL" id="CP066775">
    <property type="protein sequence ID" value="QQL50605.1"/>
    <property type="molecule type" value="Genomic_DNA"/>
</dbReference>
<dbReference type="RefSeq" id="WP_157526490.1">
    <property type="nucleotide sequence ID" value="NZ_CP066775.1"/>
</dbReference>
<gene>
    <name evidence="1" type="ORF">GO620_003880</name>
</gene>
<dbReference type="InterPro" id="IPR006439">
    <property type="entry name" value="HAD-SF_hydro_IA"/>
</dbReference>
<dbReference type="SFLD" id="SFLDS00003">
    <property type="entry name" value="Haloacid_Dehalogenase"/>
    <property type="match status" value="1"/>
</dbReference>
<dbReference type="PANTHER" id="PTHR43611">
    <property type="entry name" value="ALPHA-D-GLUCOSE 1-PHOSPHATE PHOSPHATASE"/>
    <property type="match status" value="1"/>
</dbReference>
<proteinExistence type="predicted"/>
<sequence>MQNVKNIIFDYGNVIFMIDFNTVRQKFIDLGVKNVDSFFGHLQQDPVFDLLDRGDISAADFRDHVRELAGQPSLTDEQIDDAWNSILIGVQPSVHDVLLELKKKYRTFLLSNNNEIHYAWIMDYLQREFGMDGNDSLFEKTYYSHLARKRKPDAEMFNQVLQENGLVAEETLFVDDSPQHIASARKLGLQTYLMTAPDNIINLAQQLL</sequence>
<dbReference type="InterPro" id="IPR023198">
    <property type="entry name" value="PGP-like_dom2"/>
</dbReference>
<organism evidence="1 2">
    <name type="scientific">Mucilaginibacter ginkgonis</name>
    <dbReference type="NCBI Taxonomy" id="2682091"/>
    <lineage>
        <taxon>Bacteria</taxon>
        <taxon>Pseudomonadati</taxon>
        <taxon>Bacteroidota</taxon>
        <taxon>Sphingobacteriia</taxon>
        <taxon>Sphingobacteriales</taxon>
        <taxon>Sphingobacteriaceae</taxon>
        <taxon>Mucilaginibacter</taxon>
    </lineage>
</organism>
<dbReference type="PANTHER" id="PTHR43611:SF3">
    <property type="entry name" value="FLAVIN MONONUCLEOTIDE HYDROLASE 1, CHLOROPLATIC"/>
    <property type="match status" value="1"/>
</dbReference>
<keyword evidence="2" id="KW-1185">Reference proteome</keyword>
<evidence type="ECO:0000313" key="1">
    <source>
        <dbReference type="EMBL" id="QQL50605.1"/>
    </source>
</evidence>
<dbReference type="Gene3D" id="3.40.50.1000">
    <property type="entry name" value="HAD superfamily/HAD-like"/>
    <property type="match status" value="1"/>
</dbReference>
<accession>A0A6I4I6G1</accession>
<reference evidence="1 2" key="1">
    <citation type="submission" date="2020-12" db="EMBL/GenBank/DDBJ databases">
        <title>HMF7856_wgs.fasta genome submission.</title>
        <authorList>
            <person name="Kang H."/>
            <person name="Kim H."/>
            <person name="Joh K."/>
        </authorList>
    </citation>
    <scope>NUCLEOTIDE SEQUENCE [LARGE SCALE GENOMIC DNA]</scope>
    <source>
        <strain evidence="1 2">HMF7856</strain>
    </source>
</reference>
<dbReference type="Gene3D" id="1.10.150.240">
    <property type="entry name" value="Putative phosphatase, domain 2"/>
    <property type="match status" value="1"/>
</dbReference>
<dbReference type="NCBIfam" id="TIGR01509">
    <property type="entry name" value="HAD-SF-IA-v3"/>
    <property type="match status" value="1"/>
</dbReference>